<dbReference type="Proteomes" id="UP001295440">
    <property type="component" value="Chromosome"/>
</dbReference>
<evidence type="ECO:0000313" key="2">
    <source>
        <dbReference type="Proteomes" id="UP001295440"/>
    </source>
</evidence>
<gene>
    <name evidence="1" type="ORF">LDD865_0585</name>
</gene>
<reference evidence="1" key="1">
    <citation type="submission" date="2022-02" db="EMBL/GenBank/DDBJ databases">
        <authorList>
            <person name="Deutsch MARIE S."/>
        </authorList>
    </citation>
    <scope>NUCLEOTIDE SEQUENCE</scope>
    <source>
        <strain evidence="1">CIRM-BIA865</strain>
    </source>
</reference>
<dbReference type="AlphaFoldDB" id="A0AAU9R0S9"/>
<accession>A0AAU9R0S9</accession>
<sequence>MEEPCFFALYRIELLIVAVLQDDIYNATSYTSHDEAVTDRGTGTHYALASELYRELTDKSQQSLTDDDKTYVLDQELLISNK</sequence>
<evidence type="ECO:0000313" key="1">
    <source>
        <dbReference type="EMBL" id="CAH1705744.1"/>
    </source>
</evidence>
<name>A0AAU9R0S9_9LACO</name>
<organism evidence="1 2">
    <name type="scientific">Lactobacillus delbrueckii subsp. delbrueckii</name>
    <dbReference type="NCBI Taxonomy" id="83684"/>
    <lineage>
        <taxon>Bacteria</taxon>
        <taxon>Bacillati</taxon>
        <taxon>Bacillota</taxon>
        <taxon>Bacilli</taxon>
        <taxon>Lactobacillales</taxon>
        <taxon>Lactobacillaceae</taxon>
        <taxon>Lactobacillus</taxon>
    </lineage>
</organism>
<dbReference type="EMBL" id="OV915080">
    <property type="protein sequence ID" value="CAH1705744.1"/>
    <property type="molecule type" value="Genomic_DNA"/>
</dbReference>
<proteinExistence type="predicted"/>
<protein>
    <submittedName>
        <fullName evidence="1">Uncharacterized protein</fullName>
    </submittedName>
</protein>